<dbReference type="AlphaFoldDB" id="A0AAE0ZFA4"/>
<protein>
    <submittedName>
        <fullName evidence="1">Uncharacterized protein</fullName>
    </submittedName>
</protein>
<dbReference type="EMBL" id="JAWDGP010004062">
    <property type="protein sequence ID" value="KAK3768258.1"/>
    <property type="molecule type" value="Genomic_DNA"/>
</dbReference>
<accession>A0AAE0ZFA4</accession>
<comment type="caution">
    <text evidence="1">The sequence shown here is derived from an EMBL/GenBank/DDBJ whole genome shotgun (WGS) entry which is preliminary data.</text>
</comment>
<proteinExistence type="predicted"/>
<organism evidence="1 2">
    <name type="scientific">Elysia crispata</name>
    <name type="common">lettuce slug</name>
    <dbReference type="NCBI Taxonomy" id="231223"/>
    <lineage>
        <taxon>Eukaryota</taxon>
        <taxon>Metazoa</taxon>
        <taxon>Spiralia</taxon>
        <taxon>Lophotrochozoa</taxon>
        <taxon>Mollusca</taxon>
        <taxon>Gastropoda</taxon>
        <taxon>Heterobranchia</taxon>
        <taxon>Euthyneura</taxon>
        <taxon>Panpulmonata</taxon>
        <taxon>Sacoglossa</taxon>
        <taxon>Placobranchoidea</taxon>
        <taxon>Plakobranchidae</taxon>
        <taxon>Elysia</taxon>
    </lineage>
</organism>
<dbReference type="Proteomes" id="UP001283361">
    <property type="component" value="Unassembled WGS sequence"/>
</dbReference>
<gene>
    <name evidence="1" type="ORF">RRG08_031052</name>
</gene>
<evidence type="ECO:0000313" key="1">
    <source>
        <dbReference type="EMBL" id="KAK3768258.1"/>
    </source>
</evidence>
<keyword evidence="2" id="KW-1185">Reference proteome</keyword>
<sequence length="55" mass="6260">MTLAQTGFLNTAVRYVVRRMDQRTELTCMHAGYRLAGVAGSWARRESSKTERVVQ</sequence>
<reference evidence="1" key="1">
    <citation type="journal article" date="2023" name="G3 (Bethesda)">
        <title>A reference genome for the long-term kleptoplast-retaining sea slug Elysia crispata morphotype clarki.</title>
        <authorList>
            <person name="Eastman K.E."/>
            <person name="Pendleton A.L."/>
            <person name="Shaikh M.A."/>
            <person name="Suttiyut T."/>
            <person name="Ogas R."/>
            <person name="Tomko P."/>
            <person name="Gavelis G."/>
            <person name="Widhalm J.R."/>
            <person name="Wisecaver J.H."/>
        </authorList>
    </citation>
    <scope>NUCLEOTIDE SEQUENCE</scope>
    <source>
        <strain evidence="1">ECLA1</strain>
    </source>
</reference>
<evidence type="ECO:0000313" key="2">
    <source>
        <dbReference type="Proteomes" id="UP001283361"/>
    </source>
</evidence>
<name>A0AAE0ZFA4_9GAST</name>